<dbReference type="AlphaFoldDB" id="A0A922I713"/>
<gene>
    <name evidence="1" type="ORF">DERF_004295</name>
</gene>
<evidence type="ECO:0000313" key="2">
    <source>
        <dbReference type="Proteomes" id="UP000790347"/>
    </source>
</evidence>
<name>A0A922I713_DERFA</name>
<sequence>MDVKNVMDGMAKTHIIRYFFIVDLIENIW</sequence>
<protein>
    <submittedName>
        <fullName evidence="1">Uncharacterized protein</fullName>
    </submittedName>
</protein>
<dbReference type="EMBL" id="ASGP02000002">
    <property type="protein sequence ID" value="KAH9520593.1"/>
    <property type="molecule type" value="Genomic_DNA"/>
</dbReference>
<proteinExistence type="predicted"/>
<accession>A0A922I713</accession>
<reference evidence="1" key="2">
    <citation type="journal article" date="2022" name="Res Sq">
        <title>Comparative Genomics Reveals Insights into the Divergent Evolution of Astigmatic Mites and Household Pest Adaptations.</title>
        <authorList>
            <person name="Xiong Q."/>
            <person name="Wan A.T.-Y."/>
            <person name="Liu X.-Y."/>
            <person name="Fung C.S.-H."/>
            <person name="Xiao X."/>
            <person name="Malainual N."/>
            <person name="Hou J."/>
            <person name="Wang L."/>
            <person name="Wang M."/>
            <person name="Yang K."/>
            <person name="Cui Y."/>
            <person name="Leung E."/>
            <person name="Nong W."/>
            <person name="Shin S.-K."/>
            <person name="Au S."/>
            <person name="Jeong K.Y."/>
            <person name="Chew F.T."/>
            <person name="Hui J."/>
            <person name="Leung T.F."/>
            <person name="Tungtrongchitr A."/>
            <person name="Zhong N."/>
            <person name="Liu Z."/>
            <person name="Tsui S."/>
        </authorList>
    </citation>
    <scope>NUCLEOTIDE SEQUENCE</scope>
    <source>
        <strain evidence="1">Derf</strain>
        <tissue evidence="1">Whole organism</tissue>
    </source>
</reference>
<dbReference type="Proteomes" id="UP000790347">
    <property type="component" value="Unassembled WGS sequence"/>
</dbReference>
<reference evidence="1" key="1">
    <citation type="submission" date="2013-05" db="EMBL/GenBank/DDBJ databases">
        <authorList>
            <person name="Yim A.K.Y."/>
            <person name="Chan T.F."/>
            <person name="Ji K.M."/>
            <person name="Liu X.Y."/>
            <person name="Zhou J.W."/>
            <person name="Li R.Q."/>
            <person name="Yang K.Y."/>
            <person name="Li J."/>
            <person name="Li M."/>
            <person name="Law P.T.W."/>
            <person name="Wu Y.L."/>
            <person name="Cai Z.L."/>
            <person name="Qin H."/>
            <person name="Bao Y."/>
            <person name="Leung R.K.K."/>
            <person name="Ng P.K.S."/>
            <person name="Zou J."/>
            <person name="Zhong X.J."/>
            <person name="Ran P.X."/>
            <person name="Zhong N.S."/>
            <person name="Liu Z.G."/>
            <person name="Tsui S.K.W."/>
        </authorList>
    </citation>
    <scope>NUCLEOTIDE SEQUENCE</scope>
    <source>
        <strain evidence="1">Derf</strain>
        <tissue evidence="1">Whole organism</tissue>
    </source>
</reference>
<organism evidence="1 2">
    <name type="scientific">Dermatophagoides farinae</name>
    <name type="common">American house dust mite</name>
    <dbReference type="NCBI Taxonomy" id="6954"/>
    <lineage>
        <taxon>Eukaryota</taxon>
        <taxon>Metazoa</taxon>
        <taxon>Ecdysozoa</taxon>
        <taxon>Arthropoda</taxon>
        <taxon>Chelicerata</taxon>
        <taxon>Arachnida</taxon>
        <taxon>Acari</taxon>
        <taxon>Acariformes</taxon>
        <taxon>Sarcoptiformes</taxon>
        <taxon>Astigmata</taxon>
        <taxon>Psoroptidia</taxon>
        <taxon>Analgoidea</taxon>
        <taxon>Pyroglyphidae</taxon>
        <taxon>Dermatophagoidinae</taxon>
        <taxon>Dermatophagoides</taxon>
    </lineage>
</organism>
<keyword evidence="2" id="KW-1185">Reference proteome</keyword>
<evidence type="ECO:0000313" key="1">
    <source>
        <dbReference type="EMBL" id="KAH9520593.1"/>
    </source>
</evidence>
<comment type="caution">
    <text evidence="1">The sequence shown here is derived from an EMBL/GenBank/DDBJ whole genome shotgun (WGS) entry which is preliminary data.</text>
</comment>